<evidence type="ECO:0000256" key="33">
    <source>
        <dbReference type="HAMAP-Rule" id="MF_04083"/>
    </source>
</evidence>
<dbReference type="GO" id="GO:0016020">
    <property type="term" value="C:membrane"/>
    <property type="evidence" value="ECO:0007669"/>
    <property type="project" value="UniProtKB-UniRule"/>
</dbReference>
<evidence type="ECO:0000259" key="36">
    <source>
        <dbReference type="Pfam" id="PF00516"/>
    </source>
</evidence>
<feature type="region of interest" description="V5" evidence="33">
    <location>
        <begin position="458"/>
        <end position="468"/>
    </location>
</feature>
<feature type="chain" id="PRO_5023387376" description="Envelope glycoprotein gp160" evidence="33">
    <location>
        <begin position="32"/>
        <end position="854"/>
    </location>
</feature>
<dbReference type="InterPro" id="IPR000328">
    <property type="entry name" value="GP41-like"/>
</dbReference>
<dbReference type="GO" id="GO:1903911">
    <property type="term" value="P:positive regulation of receptor clustering"/>
    <property type="evidence" value="ECO:0007669"/>
    <property type="project" value="UniProtKB-UniRule"/>
</dbReference>
<comment type="PTM">
    <text evidence="33">Palmitoylation of the transmembrane protein and of Env polyprotein (prior to its proteolytic cleavage) is essential for their association with host cell membrane lipid rafts. Palmitoylation is therefore required for envelope trafficking to classical lipid rafts, but not for viral replication.</text>
</comment>
<keyword evidence="18 33" id="KW-0946">Virion</keyword>
<comment type="function">
    <text evidence="33">Transmembrane protein gp41: Acts as a class I viral fusion protein. Under the current model, the protein has at least 3 conformational states: pre-fusion native state, pre-hairpin intermediate state, and post-fusion hairpin state. During fusion of viral and target intracellular membranes, the coiled coil regions (heptad repeats) assume a trimer-of-hairpins structure, positioning the fusion peptide in close proximity to the C-terminal region of the ectodomain. The formation of this structure appears to drive apposition and subsequent fusion of viral and target cell membranes. Complete fusion occurs in host cell endosomes and is dynamin-dependent, however some lipid transfer might occur at the plasma membrane. The virus undergoes clathrin-dependent internalization long before endosomal fusion, thus minimizing the surface exposure of conserved viral epitopes during fusion and reducing the efficacy of inhibitors targeting these epitopes. Membranes fusion leads to delivery of the nucleocapsid into the cytoplasm.</text>
</comment>
<dbReference type="InterPro" id="IPR037527">
    <property type="entry name" value="Gp160"/>
</dbReference>
<comment type="function">
    <text evidence="33">Envelope glycoprotein gp160: Oligomerizes in the host endoplasmic reticulum into predominantly trimers. In a second time, gp160 transits in the host Golgi, where glycosylation is completed. The precursor is then proteolytically cleaved in the trans-Golgi and thereby activated by cellular furin or furin-like proteases to produce gp120 and gp41.</text>
</comment>
<feature type="lipid moiety-binding region" description="S-palmitoyl cysteine; by host" evidence="33">
    <location>
        <position position="762"/>
    </location>
</feature>
<evidence type="ECO:0000256" key="23">
    <source>
        <dbReference type="ARBA" id="ARBA00023046"/>
    </source>
</evidence>
<dbReference type="Pfam" id="PF00517">
    <property type="entry name" value="GP41"/>
    <property type="match status" value="1"/>
</dbReference>
<evidence type="ECO:0000256" key="29">
    <source>
        <dbReference type="ARBA" id="ARBA00023280"/>
    </source>
</evidence>
<evidence type="ECO:0000256" key="25">
    <source>
        <dbReference type="ARBA" id="ARBA00023136"/>
    </source>
</evidence>
<sequence length="854" mass="97278">MRVRETRRNWQHWWKWGTMLLGMLMICSATEKLWVTVYYGVPVWKEATTILFCASDAKAYETEKHNVWATHACVPTDPDPQEVVLGNVTENFNMWKNNMVEQMHEDIISLWDQSLKPCVKLTPLCVTLNCTDELRNGTYANVTVTEKGEIKNCSFNITTAIRDKVQKTYALFYRLDVVPIDNNHGNSSSNYSNYRLINCNTSVITQACPKVSFEPIPIHYCAPAGFAILKCNNKKFNGTGPCKNVSTVQCTHGIRPVVSTQLLLNGSLAEEEVVIRSENFTDNAKTIIVQLNDSVIINCTRPNNNTRKGITIGPGRVFYTGEIVGDIRQVHCNLSSAKWNSTLKQVVTKLREQFGNKTIVFNQSSGGDPEIVMHSFNCGGEFFFCNTTQLFNSTWNINGTWKGTTVSNKTIILPCRIKQIINMWQEVGKAMYAPPIRGQIRCSSNITGLLLTRDGGNNNSTTEIFRPGGGDMRDNWRSELYKYKVVKIEPLGIAPTKARRRVVQREKRAVGTIGAMFLGFLGAAGSTMGAASVTLTVQARLLLSGIVQQQNNLLRAIEAQQHLLQLTVWGIKQLQARVLAVERYLRDQQLLGIWGCSGRLICTTNVPWNTSWSNKSLNDIWDNMTWMEWDREINNYTDYIYSLLENAQNQQEKNEQELLELDKWASLWNWFDITKWLWYIKIFIMIVGGLIGLRIVFAVLSIVNRVRQGYSPLSFQTHLPARREPDRPEGTEGEGGEKDRDRSVRLVHGFLALIWDDLRSLCLFSYHRLTDLLLIVTRIVGLLGRRGWEALKYWWNLLQYWSQELKNSAVSLLDTIAIAVAEGTDRVIEAVRRIFIGVLHIPRRIRQGFERALL</sequence>
<dbReference type="Pfam" id="PF00516">
    <property type="entry name" value="GP120"/>
    <property type="match status" value="2"/>
</dbReference>
<evidence type="ECO:0000256" key="18">
    <source>
        <dbReference type="ARBA" id="ARBA00022844"/>
    </source>
</evidence>
<feature type="coiled-coil region" evidence="33">
    <location>
        <begin position="631"/>
        <end position="665"/>
    </location>
</feature>
<evidence type="ECO:0000256" key="20">
    <source>
        <dbReference type="ARBA" id="ARBA00022879"/>
    </source>
</evidence>
<organismHost>
    <name type="scientific">Homo sapiens</name>
    <name type="common">Human</name>
    <dbReference type="NCBI Taxonomy" id="9606"/>
</organismHost>
<feature type="domain" description="Human immunodeficiency virus 1 envelope glycoprotein Gp120" evidence="36">
    <location>
        <begin position="147"/>
        <end position="508"/>
    </location>
</feature>
<dbReference type="GO" id="GO:0044175">
    <property type="term" value="C:host cell endosome membrane"/>
    <property type="evidence" value="ECO:0007669"/>
    <property type="project" value="UniProtKB-SubCell"/>
</dbReference>
<evidence type="ECO:0000256" key="11">
    <source>
        <dbReference type="ARBA" id="ARBA00022581"/>
    </source>
</evidence>
<name>B3UNH3_HV1</name>
<dbReference type="GO" id="GO:0020002">
    <property type="term" value="C:host cell plasma membrane"/>
    <property type="evidence" value="ECO:0007669"/>
    <property type="project" value="UniProtKB-SubCell"/>
</dbReference>
<comment type="subcellular location">
    <molecule>Surface protein gp120</molecule>
    <subcellularLocation>
        <location evidence="33">Virion membrane</location>
        <topology evidence="33">Peripheral membrane protein</topology>
    </subcellularLocation>
    <subcellularLocation>
        <location evidence="33">Host cell membrane</location>
        <topology evidence="33">Peripheral membrane protein</topology>
    </subcellularLocation>
    <subcellularLocation>
        <location evidence="33">Host endosome membrane</location>
        <topology evidence="33">Single-pass type I membrane protein</topology>
    </subcellularLocation>
    <text evidence="33">The surface protein is not anchored to the viral envelope, but associates with the extravirion surface through its binding to TM. It is probably concentrated at the site of budding and incorporated into the virions possibly by contacts between the cytoplasmic tail of Env and the N-terminus of Gag.</text>
</comment>
<keyword evidence="7 33" id="KW-1168">Fusion of virus membrane with host membrane</keyword>
<evidence type="ECO:0000256" key="28">
    <source>
        <dbReference type="ARBA" id="ARBA00023180"/>
    </source>
</evidence>
<evidence type="ECO:0000256" key="32">
    <source>
        <dbReference type="ARBA" id="ARBA00062028"/>
    </source>
</evidence>
<keyword evidence="25 33" id="KW-0472">Membrane</keyword>
<feature type="short sequence motif" description="Di-leucine internalization motif" evidence="33">
    <location>
        <begin position="853"/>
        <end position="854"/>
    </location>
</feature>
<dbReference type="FunFam" id="2.170.40.20:FF:000001">
    <property type="entry name" value="Envelope glycoprotein gp160"/>
    <property type="match status" value="1"/>
</dbReference>
<keyword evidence="23 33" id="KW-1039">Host endosome</keyword>
<evidence type="ECO:0000259" key="37">
    <source>
        <dbReference type="Pfam" id="PF00517"/>
    </source>
</evidence>
<dbReference type="GO" id="GO:0019031">
    <property type="term" value="C:viral envelope"/>
    <property type="evidence" value="ECO:0007669"/>
    <property type="project" value="UniProtKB-KW"/>
</dbReference>
<dbReference type="GO" id="GO:0019082">
    <property type="term" value="P:viral protein processing"/>
    <property type="evidence" value="ECO:0007669"/>
    <property type="project" value="UniProtKB-UniRule"/>
</dbReference>
<evidence type="ECO:0000256" key="30">
    <source>
        <dbReference type="ARBA" id="ARBA00023288"/>
    </source>
</evidence>
<gene>
    <name evidence="33 38" type="primary">env</name>
</gene>
<feature type="chain" id="PRO_5023387375" description="Transmembrane protein gp41" evidence="33">
    <location>
        <begin position="509"/>
        <end position="854"/>
    </location>
</feature>
<evidence type="ECO:0000256" key="24">
    <source>
        <dbReference type="ARBA" id="ARBA00023054"/>
    </source>
</evidence>
<dbReference type="GO" id="GO:0075512">
    <property type="term" value="P:clathrin-dependent endocytosis of virus by host cell"/>
    <property type="evidence" value="ECO:0007669"/>
    <property type="project" value="UniProtKB-UniRule"/>
</dbReference>
<comment type="domain">
    <text evidence="33">The membrane proximal external region (MPER) present in gp41 is a tryptophan-rich region recognized by the antibodies 2F5, Z13, and 4E10. MPER seems to play a role in fusion.</text>
</comment>
<dbReference type="GO" id="GO:0052031">
    <property type="term" value="P:symbiont-mediated perturbation of host defense response"/>
    <property type="evidence" value="ECO:0007669"/>
    <property type="project" value="UniProtKB-UniRule"/>
</dbReference>
<feature type="topological domain" description="Cytoplasmic" evidence="33">
    <location>
        <begin position="704"/>
        <end position="854"/>
    </location>
</feature>
<feature type="transmembrane region" description="Helical" evidence="34">
    <location>
        <begin position="676"/>
        <end position="703"/>
    </location>
</feature>
<comment type="subcellular location">
    <molecule>Transmembrane protein gp41</molecule>
    <subcellularLocation>
        <location evidence="33">Virion membrane</location>
        <topology evidence="33">Single-pass type I membrane protein</topology>
    </subcellularLocation>
    <subcellularLocation>
        <location evidence="33">Host cell membrane</location>
        <topology evidence="33">Single-pass type I membrane protein</topology>
    </subcellularLocation>
    <subcellularLocation>
        <location evidence="33">Host endosome membrane</location>
        <topology evidence="33">Single-pass type I membrane protein</topology>
    </subcellularLocation>
    <text evidence="33">It is probably concentrated at the site of budding and incorporated into the virions possibly by contacts between the cytoplasmic tail of Env and the N-terminus of Gag.</text>
</comment>
<evidence type="ECO:0000256" key="26">
    <source>
        <dbReference type="ARBA" id="ARBA00023139"/>
    </source>
</evidence>
<comment type="PTM">
    <text evidence="33">Specific enzymatic cleavages in vivo yield mature proteins. Envelope glycoproteins are synthesized as a inactive precursor that is heavily N-glycosylated and processed likely by host cell furin in the Golgi to yield the mature SU and TM proteins. The cleavage site between SU and TM requires the minimal sequence [KR]-X-[KR]-R. About 2 of the 9 disulfide bonds of gp41 are reduced by P4HB/PDI, following binding to CD4 receptor.</text>
</comment>
<evidence type="ECO:0000256" key="9">
    <source>
        <dbReference type="ARBA" id="ARBA00022511"/>
    </source>
</evidence>
<keyword evidence="14 33" id="KW-0812">Transmembrane</keyword>
<comment type="domain">
    <text evidence="33 34">The 17 amino acids long immunosuppressive region is present in many retroviral envelope proteins. Synthetic peptides derived from this relatively conserved sequence inhibit immune function in vitro and in vivo.</text>
</comment>
<evidence type="ECO:0000256" key="6">
    <source>
        <dbReference type="ARBA" id="ARBA00004650"/>
    </source>
</evidence>
<keyword evidence="26 33" id="KW-0564">Palmitate</keyword>
<evidence type="ECO:0000256" key="7">
    <source>
        <dbReference type="ARBA" id="ARBA00022506"/>
    </source>
</evidence>
<feature type="domain" description="Human immunodeficiency virus 1 envelope glycoprotein Gp120" evidence="36">
    <location>
        <begin position="33"/>
        <end position="140"/>
    </location>
</feature>
<dbReference type="FunFam" id="1.20.5.490:FF:000001">
    <property type="entry name" value="Envelope glycoprotein gp160"/>
    <property type="match status" value="1"/>
</dbReference>
<feature type="disulfide bond" evidence="33">
    <location>
        <begin position="596"/>
        <end position="602"/>
    </location>
</feature>
<dbReference type="GO" id="GO:1903908">
    <property type="term" value="P:positive regulation of plasma membrane raft polarization"/>
    <property type="evidence" value="ECO:0007669"/>
    <property type="project" value="UniProtKB-UniRule"/>
</dbReference>
<evidence type="ECO:0000256" key="19">
    <source>
        <dbReference type="ARBA" id="ARBA00022870"/>
    </source>
</evidence>
<comment type="miscellaneous">
    <text evidence="33">Inhibitors targeting HIV-1 viral envelope proteins are used as antiretroviral drugs. Attachment of virions to the cell surface via non-specific interactions and CD4 binding can be blocked by inhibitors that include cyanovirin-N, cyclotriazadisulfonamide analogs, PRO 2000, TNX 355 and PRO 542. In addition, BMS 806 can block CD4-induced conformational changes. Env interactions with the coreceptor molecules can be targeted by CCR5 antagonists including SCH-D, maraviroc (UK 427857) and aplaviroc (GW 873140), and the CXCR4 antagonist AMD 070. Fusion of viral and cellular membranes can be inhibited by peptides such as enfuvirtide and tifuvirtide (T 1249). Resistance to inhibitors associated with mutations in Env are observed. Most of the time, single mutations confer only a modest reduction in drug susceptibility. Combination of several mutations is usually required to develop a high-level drug resistance.</text>
</comment>
<evidence type="ECO:0000256" key="12">
    <source>
        <dbReference type="ARBA" id="ARBA00022595"/>
    </source>
</evidence>
<evidence type="ECO:0000256" key="14">
    <source>
        <dbReference type="ARBA" id="ARBA00022692"/>
    </source>
</evidence>
<evidence type="ECO:0000256" key="5">
    <source>
        <dbReference type="ARBA" id="ARBA00004578"/>
    </source>
</evidence>
<keyword evidence="16 33" id="KW-0732">Signal</keyword>
<keyword evidence="31 33" id="KW-1160">Virus entry into host cell</keyword>
<keyword evidence="28 33" id="KW-0325">Glycoprotein</keyword>
<proteinExistence type="inferred from homology"/>
<organism evidence="38">
    <name type="scientific">Human immunodeficiency virus type 1</name>
    <name type="common">HIV-1</name>
    <dbReference type="NCBI Taxonomy" id="11676"/>
    <lineage>
        <taxon>Viruses</taxon>
        <taxon>Riboviria</taxon>
        <taxon>Pararnavirae</taxon>
        <taxon>Artverviricota</taxon>
        <taxon>Revtraviricetes</taxon>
        <taxon>Ortervirales</taxon>
        <taxon>Retroviridae</taxon>
        <taxon>Orthoretrovirinae</taxon>
        <taxon>Lentivirus</taxon>
        <taxon>Lentivirus humimdef1</taxon>
    </lineage>
</organism>
<feature type="region of interest" description="CD4-binding loop" evidence="33">
    <location>
        <begin position="364"/>
        <end position="374"/>
    </location>
</feature>
<feature type="region of interest" description="MPER; binding to GalCer" evidence="33">
    <location>
        <begin position="660"/>
        <end position="681"/>
    </location>
</feature>
<keyword evidence="21 33" id="KW-1164">Virus endocytosis by host</keyword>
<feature type="site" description="Cleavage; by host furin" evidence="33">
    <location>
        <begin position="508"/>
        <end position="509"/>
    </location>
</feature>
<evidence type="ECO:0000256" key="1">
    <source>
        <dbReference type="ARBA" id="ARBA00004402"/>
    </source>
</evidence>
<keyword evidence="8 33" id="KW-1170">Fusion of virus membrane with host endosomal membrane</keyword>
<keyword evidence="10 33" id="KW-1165">Clathrin-mediated endocytosis of virus by host</keyword>
<evidence type="ECO:0000256" key="8">
    <source>
        <dbReference type="ARBA" id="ARBA00022510"/>
    </source>
</evidence>
<feature type="disulfide bond" evidence="33">
    <location>
        <begin position="231"/>
        <end position="242"/>
    </location>
</feature>
<feature type="disulfide bond" evidence="33">
    <location>
        <begin position="53"/>
        <end position="73"/>
    </location>
</feature>
<dbReference type="FunFam" id="1.10.287.210:FF:000001">
    <property type="entry name" value="Envelope glycoprotein gp160"/>
    <property type="match status" value="1"/>
</dbReference>
<evidence type="ECO:0000256" key="27">
    <source>
        <dbReference type="ARBA" id="ARBA00023157"/>
    </source>
</evidence>
<evidence type="ECO:0000256" key="13">
    <source>
        <dbReference type="ARBA" id="ARBA00022685"/>
    </source>
</evidence>
<keyword evidence="30 33" id="KW-0449">Lipoprotein</keyword>
<comment type="function">
    <text evidence="33">Surface protein gp120: Attaches the virus to the host lymphoid cell by binding to the primary receptor CD4. This interaction induces a structural rearrangement creating a high affinity binding site for a chemokine coreceptor like CXCR4 and/or CCR5. Acts as a ligand for CD209/DC-SIGN and CLEC4M/DC-SIGNR, which are respectively found on dendritic cells (DCs), and on endothelial cells of liver sinusoids and lymph node sinuses. These interactions allow capture of viral particles at mucosal surfaces by these cells and subsequent transmission to permissive cells. HIV subverts the migration properties of dendritic cells to gain access to CD4+ T-cells in lymph nodes. Virus transmission to permissive T-cells occurs either in trans (without DCs infection, through viral capture and transmission), or in cis (following DCs productive infection, through the usual CD4-gp120 interaction), thereby inducing a robust infection. In trans infection, bound virions remain infectious over days and it is proposed that they are not degraded, but protected in non-lysosomal acidic organelles within the DCs close to the cell membrane thus contributing to the viral infectious potential during DCs' migration from the periphery to the lymphoid tissues. On arrival at lymphoid tissues, intact virions recycle back to DCs' cell surface allowing virus transmission to CD4+ T-cells.</text>
</comment>
<reference evidence="38" key="1">
    <citation type="journal article" date="2008" name="Proc. Natl. Acad. Sci. U.S.A.">
        <title>Identification and characterization of transmitted and early founder virus envelopes in primary HIV-1 infection.</title>
        <authorList>
            <person name="Keele B.F."/>
            <person name="Giorgi E.E."/>
            <person name="Salazar-Gonzalez J.F."/>
            <person name="Decker J.M."/>
            <person name="Pham K.T."/>
            <person name="Salazar M.G."/>
            <person name="Sun C."/>
            <person name="Grayson T."/>
            <person name="Wang S."/>
            <person name="Li H."/>
            <person name="Wei X."/>
            <person name="Jiang C."/>
            <person name="Kirchherr J.L."/>
            <person name="Gao F."/>
            <person name="Anderson J.A."/>
            <person name="Ping L.H."/>
            <person name="Swanstrom R."/>
            <person name="Tomaras G.D."/>
            <person name="Blattner W.A."/>
            <person name="Goepfert P.A."/>
            <person name="Kilby J.M."/>
            <person name="Saag M.S."/>
            <person name="Delwart E.L."/>
            <person name="Busch M.P."/>
            <person name="Cohen M.S."/>
            <person name="Montefiori D.C."/>
            <person name="Haynes B.F."/>
            <person name="Gaschen B."/>
            <person name="Athreya G.S."/>
            <person name="Lee H.Y."/>
            <person name="Wood N."/>
            <person name="Seoighe C."/>
            <person name="Perelson A.S."/>
            <person name="Bhattacharya T."/>
            <person name="Korber B.T."/>
            <person name="Hahn B.H."/>
            <person name="Shaw G.M."/>
        </authorList>
    </citation>
    <scope>NUCLEOTIDE SEQUENCE</scope>
    <source>
        <strain evidence="38">SC42_4G5</strain>
    </source>
</reference>
<keyword evidence="29 33" id="KW-0899">Viral immunoevasion</keyword>
<keyword evidence="24 33" id="KW-0175">Coiled coil</keyword>
<evidence type="ECO:0000256" key="21">
    <source>
        <dbReference type="ARBA" id="ARBA00022890"/>
    </source>
</evidence>
<comment type="similarity">
    <text evidence="33">Belongs to the HIV-1 env protein family.</text>
</comment>
<comment type="PTM">
    <text evidence="33">Highly glycosylated by host. The high number of glycan on the protein is reffered to as 'glycan shield' because it contributes to hide protein sequence from adaptive immune system.</text>
</comment>
<feature type="region of interest" description="Immunosuppression" evidence="33">
    <location>
        <begin position="572"/>
        <end position="590"/>
    </location>
</feature>
<dbReference type="SUPFAM" id="SSF56502">
    <property type="entry name" value="gp120 core"/>
    <property type="match status" value="2"/>
</dbReference>
<evidence type="ECO:0000256" key="34">
    <source>
        <dbReference type="RuleBase" id="RU363095"/>
    </source>
</evidence>
<evidence type="ECO:0000256" key="35">
    <source>
        <dbReference type="SAM" id="MobiDB-lite"/>
    </source>
</evidence>
<comment type="subunit">
    <text evidence="32">The mature envelope protein (Env) consists of a homotrimer of non-covalently associated gp120-gp41 heterodimers. The resulting complex protrudes from the virus surface as a spike. There seems to be as few as 10 spikes on the average virion. Interacts with host CD4, CCR5 and CXCR4. Gp120 also interacts with the C-type lectins CD209/DC-SIGN and CLEC4M/DC-SIGNR (collectively referred to as DC-SIGN(R)). Gp120 and gp41 interact with GalCer. Gp120 interacts with host ITGA4/ITGB7 complex; on CD4+ T-cells, this interaction results in rapid activation of integrin ITGAL/LFA-1, which facilitates efficient cell-to-cell spreading of HIV-1. Gp120 interacts with cell-associated heparan sulfate; this interaction increases virus infectivity on permissive cells and may be involved in infection of CD4- cells.</text>
</comment>
<keyword evidence="19 33" id="KW-1043">Host membrane</keyword>
<evidence type="ECO:0000256" key="15">
    <source>
        <dbReference type="ARBA" id="ARBA00022703"/>
    </source>
</evidence>
<comment type="caution">
    <text evidence="33 34">Lacks conserved residue(s) required for the propagation of feature annotation.</text>
</comment>
<keyword evidence="12 33" id="KW-1162">Viral penetration into host cytoplasm</keyword>
<feature type="disulfide bond" evidence="33">
    <location>
        <begin position="221"/>
        <end position="250"/>
    </location>
</feature>
<keyword evidence="17 33" id="KW-1161">Viral attachment to host cell</keyword>
<evidence type="ECO:0000256" key="2">
    <source>
        <dbReference type="ARBA" id="ARBA00004433"/>
    </source>
</evidence>
<evidence type="ECO:0000313" key="38">
    <source>
        <dbReference type="EMBL" id="ACE70182.1"/>
    </source>
</evidence>
<dbReference type="GO" id="GO:0039654">
    <property type="term" value="P:fusion of virus membrane with host endosome membrane"/>
    <property type="evidence" value="ECO:0007669"/>
    <property type="project" value="UniProtKB-UniRule"/>
</dbReference>
<dbReference type="EMBL" id="EU576974">
    <property type="protein sequence ID" value="ACE70182.1"/>
    <property type="molecule type" value="Genomic_RNA"/>
</dbReference>
<dbReference type="GO" id="GO:0019064">
    <property type="term" value="P:fusion of virus membrane with host plasma membrane"/>
    <property type="evidence" value="ECO:0007669"/>
    <property type="project" value="UniProtKB-UniRule"/>
</dbReference>
<keyword evidence="22 33" id="KW-1133">Transmembrane helix</keyword>
<evidence type="ECO:0000256" key="31">
    <source>
        <dbReference type="ARBA" id="ARBA00023296"/>
    </source>
</evidence>
<dbReference type="InterPro" id="IPR000777">
    <property type="entry name" value="HIV1_Gp120"/>
</dbReference>
<comment type="miscellaneous">
    <text evidence="33">HIV-1 lineages are divided in three main groups, M (for Major), O (for Outlier), and N (for New, or Non-M, Non-O). The vast majority of strains found worldwide belong to the group M. Group O seems to be endemic to and largely confined to Cameroon and neighboring countries in West Central Africa, where these viruses represent a small minority of HIV-1 strains. The group N is represented by a limited number of isolates from Cameroonian persons. The group M is further subdivided in 9 clades or subtypes (A to D, F to H, J and K).</text>
</comment>
<dbReference type="GO" id="GO:0005198">
    <property type="term" value="F:structural molecule activity"/>
    <property type="evidence" value="ECO:0007669"/>
    <property type="project" value="UniProtKB-UniRule"/>
</dbReference>
<feature type="domain" description="Retroviral envelope protein GP41-like" evidence="37">
    <location>
        <begin position="528"/>
        <end position="717"/>
    </location>
</feature>
<feature type="region of interest" description="Disordered" evidence="35">
    <location>
        <begin position="720"/>
        <end position="739"/>
    </location>
</feature>
<feature type="short sequence motif" description="YXXL motif; contains endocytosis signal" evidence="33">
    <location>
        <begin position="710"/>
        <end position="713"/>
    </location>
</feature>
<dbReference type="Gene3D" id="1.20.5.490">
    <property type="entry name" value="Single helix bin"/>
    <property type="match status" value="1"/>
</dbReference>
<dbReference type="InterPro" id="IPR036377">
    <property type="entry name" value="Gp120_core_sf"/>
</dbReference>
<evidence type="ECO:0000256" key="4">
    <source>
        <dbReference type="ARBA" id="ARBA00004563"/>
    </source>
</evidence>
<feature type="transmembrane region" description="Helical" evidence="34">
    <location>
        <begin position="509"/>
        <end position="533"/>
    </location>
</feature>
<comment type="domain">
    <text evidence="33">The YXXL motif is involved in determining the exact site of viral release at the surface of infected mononuclear cells and promotes endocytosis. YXXL and di-leucine endocytosis motifs interact directly or indirectly with the clathrin adapter complexes, opperate independently, and their activities are not additive.</text>
</comment>
<keyword evidence="27 33" id="KW-1015">Disulfide bond</keyword>
<keyword evidence="9 33" id="KW-1032">Host cell membrane</keyword>
<dbReference type="Gene3D" id="2.170.40.20">
    <property type="entry name" value="Human immunodeficiency virus 1, Gp160, envelope glycoprotein"/>
    <property type="match status" value="2"/>
</dbReference>
<evidence type="ECO:0000256" key="3">
    <source>
        <dbReference type="ARBA" id="ARBA00004505"/>
    </source>
</evidence>
<keyword evidence="11 33" id="KW-0945">Host-virus interaction</keyword>
<dbReference type="GO" id="GO:0055036">
    <property type="term" value="C:virion membrane"/>
    <property type="evidence" value="ECO:0007669"/>
    <property type="project" value="UniProtKB-SubCell"/>
</dbReference>
<evidence type="ECO:0000256" key="16">
    <source>
        <dbReference type="ARBA" id="ARBA00022729"/>
    </source>
</evidence>
<dbReference type="HAMAP" id="MF_04083">
    <property type="entry name" value="HIV_ENV"/>
    <property type="match status" value="1"/>
</dbReference>
<evidence type="ECO:0000256" key="17">
    <source>
        <dbReference type="ARBA" id="ARBA00022804"/>
    </source>
</evidence>
<comment type="subunit">
    <text evidence="33">The mature envelope protein (Env) consists of a homotrimer of non-covalently associated gp120-gp41 heterodimers. The resulting complex protrudes from the virus surface as a spike. There seems to be as few as 10 spikes on the average virion. Surface protein gp120 interacts with host CD4, CCR5 and CXCR4. Gp120 also interacts with the C-type lectins CD209/DC-SIGN and CLEC4M/DC-SIGNR (collectively referred to as DC-SIGN(R)). Gp120 and gp41 interact with GalCer. Gp120 interacts with host ITGA4/ITGB7 complex; on CD4+ T-cells, this interaction results in rapid activation of integrin ITGAL/LFA-1, which facilitates efficient cell-to-cell spreading of HIV-1. Gp120 interacts with cell-associated heparan sulfate; this interaction increases virus infectivity on permissive cells and may be involved in infection of CD4- cells.</text>
</comment>
<evidence type="ECO:0000256" key="10">
    <source>
        <dbReference type="ARBA" id="ARBA00022570"/>
    </source>
</evidence>
<protein>
    <recommendedName>
        <fullName evidence="33">Envelope glycoprotein gp160</fullName>
    </recommendedName>
    <alternativeName>
        <fullName evidence="33">Env polyprotein</fullName>
    </alternativeName>
    <component>
        <recommendedName>
            <fullName evidence="33">Surface protein gp120</fullName>
            <shortName evidence="33">SU</shortName>
        </recommendedName>
        <alternativeName>
            <fullName evidence="33">Glycoprotein 120</fullName>
            <shortName evidence="33">gp120</shortName>
        </alternativeName>
    </component>
    <component>
        <recommendedName>
            <fullName evidence="33">Transmembrane protein gp41</fullName>
            <shortName evidence="33">TM</shortName>
        </recommendedName>
        <alternativeName>
            <fullName evidence="33">Glycoprotein 41</fullName>
            <shortName evidence="33">gp41</shortName>
        </alternativeName>
    </component>
</protein>
<dbReference type="FunFam" id="2.170.40.20:FF:000003">
    <property type="entry name" value="Envelope glycoprotein gp160"/>
    <property type="match status" value="1"/>
</dbReference>
<dbReference type="SUPFAM" id="SSF58069">
    <property type="entry name" value="Virus ectodomain"/>
    <property type="match status" value="1"/>
</dbReference>
<dbReference type="Gene3D" id="1.10.287.210">
    <property type="match status" value="1"/>
</dbReference>
<evidence type="ECO:0000256" key="22">
    <source>
        <dbReference type="ARBA" id="ARBA00022989"/>
    </source>
</evidence>
<keyword evidence="20 33" id="KW-0261">Viral envelope protein</keyword>
<comment type="domain">
    <text evidence="33">Some of the most genetically diverse regions of the viral genome are present in Env. They are called variable regions 1 through 5 (V1 through V5). Coreceptor usage of gp120 is determined mainly by the primary structure of the third variable region (V3) in the outer domain of gp120. The sequence of V3 determines which coreceptor, CCR5 and/or CXCR4 (corresponding to R5/macrophage, X4/T cell and R5X4/T cell and macrophage tropism), is used to trigger the fusion potential of the Env complex, and hence which cells the virus can infect. Binding to CCR5 involves a region adjacent in addition to V3.</text>
</comment>
<comment type="domain">
    <text evidence="33">The CD4-binding region is targeted by the antibody b12.</text>
</comment>
<dbReference type="CDD" id="cd09909">
    <property type="entry name" value="HIV-1-like_HR1-HR2"/>
    <property type="match status" value="1"/>
</dbReference>
<feature type="compositionally biased region" description="Basic and acidic residues" evidence="35">
    <location>
        <begin position="721"/>
        <end position="739"/>
    </location>
</feature>
<keyword evidence="15 33" id="KW-0053">Apoptosis</keyword>
<keyword evidence="13 33" id="KW-0165">Cleavage on pair of basic residues</keyword>
<dbReference type="GO" id="GO:0019062">
    <property type="term" value="P:virion attachment to host cell"/>
    <property type="evidence" value="ECO:0007669"/>
    <property type="project" value="UniProtKB-UniRule"/>
</dbReference>
<accession>B3UNH3</accession>
<comment type="subcellular location">
    <subcellularLocation>
        <location evidence="3">Host cell membrane</location>
        <topology evidence="3">Peripheral membrane protein</topology>
    </subcellularLocation>
    <subcellularLocation>
        <location evidence="1">Host cell membrane</location>
        <topology evidence="1">Single-pass type I membrane protein</topology>
    </subcellularLocation>
    <subcellularLocation>
        <location evidence="2">Host endosome membrane</location>
        <topology evidence="2">Peripheral membrane protein</topology>
    </subcellularLocation>
    <subcellularLocation>
        <location evidence="5">Host endosome membrane</location>
        <topology evidence="5">Single-pass type I membrane protein</topology>
    </subcellularLocation>
    <subcellularLocation>
        <location evidence="6">Virion membrane</location>
        <topology evidence="6">Peripheral membrane protein</topology>
    </subcellularLocation>
    <subcellularLocation>
        <location evidence="4">Virion membrane</location>
        <topology evidence="4">Single-pass type I membrane protein</topology>
    </subcellularLocation>
</comment>